<dbReference type="Pfam" id="PF00440">
    <property type="entry name" value="TetR_N"/>
    <property type="match status" value="1"/>
</dbReference>
<keyword evidence="1 2" id="KW-0238">DNA-binding</keyword>
<dbReference type="SUPFAM" id="SSF46689">
    <property type="entry name" value="Homeodomain-like"/>
    <property type="match status" value="1"/>
</dbReference>
<proteinExistence type="predicted"/>
<dbReference type="InterPro" id="IPR001647">
    <property type="entry name" value="HTH_TetR"/>
</dbReference>
<feature type="DNA-binding region" description="H-T-H motif" evidence="2">
    <location>
        <begin position="46"/>
        <end position="65"/>
    </location>
</feature>
<dbReference type="SUPFAM" id="SSF48498">
    <property type="entry name" value="Tetracyclin repressor-like, C-terminal domain"/>
    <property type="match status" value="1"/>
</dbReference>
<dbReference type="RefSeq" id="WP_247233444.1">
    <property type="nucleotide sequence ID" value="NZ_JALKHS010000011.1"/>
</dbReference>
<dbReference type="Pfam" id="PF14246">
    <property type="entry name" value="TetR_C_7"/>
    <property type="match status" value="1"/>
</dbReference>
<evidence type="ECO:0000256" key="1">
    <source>
        <dbReference type="ARBA" id="ARBA00023125"/>
    </source>
</evidence>
<feature type="domain" description="HTH tetR-type" evidence="3">
    <location>
        <begin position="23"/>
        <end position="83"/>
    </location>
</feature>
<organism evidence="4 5">
    <name type="scientific">Sphingobium agri</name>
    <dbReference type="NCBI Taxonomy" id="2933566"/>
    <lineage>
        <taxon>Bacteria</taxon>
        <taxon>Pseudomonadati</taxon>
        <taxon>Pseudomonadota</taxon>
        <taxon>Alphaproteobacteria</taxon>
        <taxon>Sphingomonadales</taxon>
        <taxon>Sphingomonadaceae</taxon>
        <taxon>Sphingobium</taxon>
    </lineage>
</organism>
<evidence type="ECO:0000256" key="2">
    <source>
        <dbReference type="PROSITE-ProRule" id="PRU00335"/>
    </source>
</evidence>
<dbReference type="InterPro" id="IPR009057">
    <property type="entry name" value="Homeodomain-like_sf"/>
</dbReference>
<dbReference type="InterPro" id="IPR036271">
    <property type="entry name" value="Tet_transcr_reg_TetR-rel_C_sf"/>
</dbReference>
<accession>A0ABT0E090</accession>
<name>A0ABT0E090_9SPHN</name>
<dbReference type="PANTHER" id="PTHR30055">
    <property type="entry name" value="HTH-TYPE TRANSCRIPTIONAL REGULATOR RUTR"/>
    <property type="match status" value="1"/>
</dbReference>
<dbReference type="PRINTS" id="PR00455">
    <property type="entry name" value="HTHTETR"/>
</dbReference>
<keyword evidence="5" id="KW-1185">Reference proteome</keyword>
<evidence type="ECO:0000313" key="4">
    <source>
        <dbReference type="EMBL" id="MCK0532679.1"/>
    </source>
</evidence>
<evidence type="ECO:0000313" key="5">
    <source>
        <dbReference type="Proteomes" id="UP001203512"/>
    </source>
</evidence>
<reference evidence="4 5" key="1">
    <citation type="submission" date="2022-04" db="EMBL/GenBank/DDBJ databases">
        <authorList>
            <person name="Huq M.A."/>
        </authorList>
    </citation>
    <scope>NUCLEOTIDE SEQUENCE [LARGE SCALE GENOMIC DNA]</scope>
    <source>
        <strain evidence="4 5">MAH-33</strain>
    </source>
</reference>
<sequence length="216" mass="23999">MPATKMEKTFTPKRGRPDAKQVAAIDKAILATATRMFLELGYDGVAMENIATETGVSKGTLYARYPSKEALFTTVIQDRVSQWSLASAQQDHLLTDDIAERLHHHAQTIARSVLQTEVHAFQLLTLANRERFPELARAMYEAGYLYIVRLISNDISEAAKRDGIPARDPSAVARMFVSAITGWELQESSAGPIKEAEFIKAARQTVELFMAGRASW</sequence>
<gene>
    <name evidence="4" type="ORF">MU848_13910</name>
</gene>
<protein>
    <submittedName>
        <fullName evidence="4">TetR/AcrR family transcriptional regulator</fullName>
    </submittedName>
</protein>
<dbReference type="PROSITE" id="PS50977">
    <property type="entry name" value="HTH_TETR_2"/>
    <property type="match status" value="1"/>
</dbReference>
<dbReference type="InterPro" id="IPR039536">
    <property type="entry name" value="TetR_C_Proteobacteria"/>
</dbReference>
<dbReference type="Proteomes" id="UP001203512">
    <property type="component" value="Unassembled WGS sequence"/>
</dbReference>
<dbReference type="Gene3D" id="1.10.357.10">
    <property type="entry name" value="Tetracycline Repressor, domain 2"/>
    <property type="match status" value="1"/>
</dbReference>
<evidence type="ECO:0000259" key="3">
    <source>
        <dbReference type="PROSITE" id="PS50977"/>
    </source>
</evidence>
<dbReference type="PANTHER" id="PTHR30055:SF146">
    <property type="entry name" value="HTH-TYPE TRANSCRIPTIONAL DUAL REGULATOR CECR"/>
    <property type="match status" value="1"/>
</dbReference>
<dbReference type="InterPro" id="IPR050109">
    <property type="entry name" value="HTH-type_TetR-like_transc_reg"/>
</dbReference>
<dbReference type="EMBL" id="JALKHS010000011">
    <property type="protein sequence ID" value="MCK0532679.1"/>
    <property type="molecule type" value="Genomic_DNA"/>
</dbReference>
<comment type="caution">
    <text evidence="4">The sequence shown here is derived from an EMBL/GenBank/DDBJ whole genome shotgun (WGS) entry which is preliminary data.</text>
</comment>